<dbReference type="EMBL" id="AEVF01000012">
    <property type="protein sequence ID" value="EFX40308.1"/>
    <property type="molecule type" value="Genomic_DNA"/>
</dbReference>
<gene>
    <name evidence="1" type="ORF">HMPREF9180_1224</name>
</gene>
<dbReference type="Proteomes" id="UP000010304">
    <property type="component" value="Unassembled WGS sequence"/>
</dbReference>
<protein>
    <recommendedName>
        <fullName evidence="3">N-acetyltransferase domain-containing protein</fullName>
    </recommendedName>
</protein>
<sequence length="49" mass="5795">MFENEGIDSISLTVFETNPIAKKLYQKEGFDMVQTIENPERKFIMKKVR</sequence>
<evidence type="ECO:0000313" key="2">
    <source>
        <dbReference type="Proteomes" id="UP000010304"/>
    </source>
</evidence>
<dbReference type="Gene3D" id="3.40.630.30">
    <property type="match status" value="1"/>
</dbReference>
<dbReference type="STRING" id="888746.HMPREF9180_1224"/>
<comment type="caution">
    <text evidence="1">The sequence shown here is derived from an EMBL/GenBank/DDBJ whole genome shotgun (WGS) entry which is preliminary data.</text>
</comment>
<accession>E8KCL9</accession>
<evidence type="ECO:0008006" key="3">
    <source>
        <dbReference type="Google" id="ProtNLM"/>
    </source>
</evidence>
<keyword evidence="2" id="KW-1185">Reference proteome</keyword>
<dbReference type="AlphaFoldDB" id="E8KCL9"/>
<dbReference type="InterPro" id="IPR016181">
    <property type="entry name" value="Acyl_CoA_acyltransferase"/>
</dbReference>
<organism evidence="1 2">
    <name type="scientific">Streptococcus peroris ATCC 700780</name>
    <dbReference type="NCBI Taxonomy" id="888746"/>
    <lineage>
        <taxon>Bacteria</taxon>
        <taxon>Bacillati</taxon>
        <taxon>Bacillota</taxon>
        <taxon>Bacilli</taxon>
        <taxon>Lactobacillales</taxon>
        <taxon>Streptococcaceae</taxon>
        <taxon>Streptococcus</taxon>
    </lineage>
</organism>
<reference evidence="1 2" key="1">
    <citation type="submission" date="2010-12" db="EMBL/GenBank/DDBJ databases">
        <authorList>
            <person name="Muzny D."/>
            <person name="Qin X."/>
            <person name="Deng J."/>
            <person name="Jiang H."/>
            <person name="Liu Y."/>
            <person name="Qu J."/>
            <person name="Song X.-Z."/>
            <person name="Zhang L."/>
            <person name="Thornton R."/>
            <person name="Coyle M."/>
            <person name="Francisco L."/>
            <person name="Jackson L."/>
            <person name="Javaid M."/>
            <person name="Korchina V."/>
            <person name="Kovar C."/>
            <person name="Mata R."/>
            <person name="Mathew T."/>
            <person name="Ngo R."/>
            <person name="Nguyen L."/>
            <person name="Nguyen N."/>
            <person name="Okwuonu G."/>
            <person name="Ongeri F."/>
            <person name="Pham C."/>
            <person name="Simmons D."/>
            <person name="Wilczek-Boney K."/>
            <person name="Hale W."/>
            <person name="Jakkamsetti A."/>
            <person name="Pham P."/>
            <person name="Ruth R."/>
            <person name="San Lucas F."/>
            <person name="Warren J."/>
            <person name="Zhang J."/>
            <person name="Zhao Z."/>
            <person name="Zhou C."/>
            <person name="Zhu D."/>
            <person name="Lee S."/>
            <person name="Bess C."/>
            <person name="Blankenburg K."/>
            <person name="Forbes L."/>
            <person name="Fu Q."/>
            <person name="Gubbala S."/>
            <person name="Hirani K."/>
            <person name="Jayaseelan J.C."/>
            <person name="Lara F."/>
            <person name="Munidasa M."/>
            <person name="Palculict T."/>
            <person name="Patil S."/>
            <person name="Pu L.-L."/>
            <person name="Saada N."/>
            <person name="Tang L."/>
            <person name="Weissenberger G."/>
            <person name="Zhu Y."/>
            <person name="Hemphill L."/>
            <person name="Shang Y."/>
            <person name="Youmans B."/>
            <person name="Ayvaz T."/>
            <person name="Ross M."/>
            <person name="Santibanez J."/>
            <person name="Aqrawi P."/>
            <person name="Gross S."/>
            <person name="Joshi V."/>
            <person name="Fowler G."/>
            <person name="Nazareth L."/>
            <person name="Reid J."/>
            <person name="Worley K."/>
            <person name="Petrosino J."/>
            <person name="Highlander S."/>
            <person name="Gibbs R."/>
        </authorList>
    </citation>
    <scope>NUCLEOTIDE SEQUENCE [LARGE SCALE GENOMIC DNA]</scope>
    <source>
        <strain evidence="1 2">ATCC 700780</strain>
    </source>
</reference>
<dbReference type="SUPFAM" id="SSF55729">
    <property type="entry name" value="Acyl-CoA N-acyltransferases (Nat)"/>
    <property type="match status" value="1"/>
</dbReference>
<name>E8KCL9_9STRE</name>
<dbReference type="HOGENOM" id="CLU_3141297_0_0_9"/>
<evidence type="ECO:0000313" key="1">
    <source>
        <dbReference type="EMBL" id="EFX40308.1"/>
    </source>
</evidence>
<proteinExistence type="predicted"/>